<evidence type="ECO:0000259" key="5">
    <source>
        <dbReference type="PROSITE" id="PS51716"/>
    </source>
</evidence>
<dbReference type="GO" id="GO:0005525">
    <property type="term" value="F:GTP binding"/>
    <property type="evidence" value="ECO:0007669"/>
    <property type="project" value="UniProtKB-KW"/>
</dbReference>
<evidence type="ECO:0000256" key="1">
    <source>
        <dbReference type="ARBA" id="ARBA00005429"/>
    </source>
</evidence>
<evidence type="ECO:0000313" key="7">
    <source>
        <dbReference type="Proteomes" id="UP000663866"/>
    </source>
</evidence>
<evidence type="ECO:0000256" key="2">
    <source>
        <dbReference type="ARBA" id="ARBA00022741"/>
    </source>
</evidence>
<comment type="caution">
    <text evidence="6">The sequence shown here is derived from an EMBL/GenBank/DDBJ whole genome shotgun (WGS) entry which is preliminary data.</text>
</comment>
<evidence type="ECO:0000313" key="6">
    <source>
        <dbReference type="EMBL" id="CAF4273969.1"/>
    </source>
</evidence>
<feature type="domain" description="IRG-type G" evidence="5">
    <location>
        <begin position="60"/>
        <end position="165"/>
    </location>
</feature>
<proteinExistence type="inferred from homology"/>
<gene>
    <name evidence="6" type="ORF">OVN521_LOCUS30255</name>
</gene>
<dbReference type="PROSITE" id="PS51716">
    <property type="entry name" value="G_IRG"/>
    <property type="match status" value="1"/>
</dbReference>
<dbReference type="GO" id="GO:0016020">
    <property type="term" value="C:membrane"/>
    <property type="evidence" value="ECO:0007669"/>
    <property type="project" value="InterPro"/>
</dbReference>
<dbReference type="InterPro" id="IPR030385">
    <property type="entry name" value="G_IRG_dom"/>
</dbReference>
<keyword evidence="4" id="KW-0342">GTP-binding</keyword>
<dbReference type="Pfam" id="PF05049">
    <property type="entry name" value="IIGP"/>
    <property type="match status" value="1"/>
</dbReference>
<dbReference type="EMBL" id="CAJOBG010009808">
    <property type="protein sequence ID" value="CAF4273969.1"/>
    <property type="molecule type" value="Genomic_DNA"/>
</dbReference>
<evidence type="ECO:0000256" key="3">
    <source>
        <dbReference type="ARBA" id="ARBA00022801"/>
    </source>
</evidence>
<dbReference type="PANTHER" id="PTHR32341">
    <property type="entry name" value="INTERFERON-INDUCIBLE GTPASE"/>
    <property type="match status" value="1"/>
</dbReference>
<reference evidence="6" key="1">
    <citation type="submission" date="2021-02" db="EMBL/GenBank/DDBJ databases">
        <authorList>
            <person name="Nowell W R."/>
        </authorList>
    </citation>
    <scope>NUCLEOTIDE SEQUENCE</scope>
</reference>
<comment type="similarity">
    <text evidence="1">Belongs to the TRAFAC class dynamin-like GTPase superfamily. IRG family.</text>
</comment>
<dbReference type="GO" id="GO:0016787">
    <property type="term" value="F:hydrolase activity"/>
    <property type="evidence" value="ECO:0007669"/>
    <property type="project" value="UniProtKB-KW"/>
</dbReference>
<name>A0A820GDC5_9BILA</name>
<sequence length="338" mass="37607">MALATASDENIDHEIMGQMVTLLEAKNGVAGYAQFLKERLEGWKEYLLRIIALTGSSGQAGRFTEEDIWLVKQIMSLNKKFYFIRTKIDQDLRNSKDDHPDTYKEDIILQQIRENCEDELKKALINNSCNENKQAFKIFLIGAIVCSITNNSAEIIKERARFLRDKIWKVASCSRLLGAVPIIGTSLAGDAPIVYKCYEYCNQASGLDDGSLTTLANIHNTTIAAIKAYMSTTVWSGIFFGGQVASFIIIQADEKGSKNAAQKAASKLSKATLKFIPFVGNVVTGVISFDATYHRLYCLINKMEEATITVLQFITKQTGDSELIKLKTDQSISLNNIN</sequence>
<organism evidence="6 7">
    <name type="scientific">Rotaria magnacalcarata</name>
    <dbReference type="NCBI Taxonomy" id="392030"/>
    <lineage>
        <taxon>Eukaryota</taxon>
        <taxon>Metazoa</taxon>
        <taxon>Spiralia</taxon>
        <taxon>Gnathifera</taxon>
        <taxon>Rotifera</taxon>
        <taxon>Eurotatoria</taxon>
        <taxon>Bdelloidea</taxon>
        <taxon>Philodinida</taxon>
        <taxon>Philodinidae</taxon>
        <taxon>Rotaria</taxon>
    </lineage>
</organism>
<accession>A0A820GDC5</accession>
<dbReference type="InterPro" id="IPR027417">
    <property type="entry name" value="P-loop_NTPase"/>
</dbReference>
<protein>
    <recommendedName>
        <fullName evidence="5">IRG-type G domain-containing protein</fullName>
    </recommendedName>
</protein>
<keyword evidence="3" id="KW-0378">Hydrolase</keyword>
<dbReference type="InterPro" id="IPR007743">
    <property type="entry name" value="Immunity-related_GTPase-like"/>
</dbReference>
<keyword evidence="7" id="KW-1185">Reference proteome</keyword>
<keyword evidence="2" id="KW-0547">Nucleotide-binding</keyword>
<dbReference type="Gene3D" id="3.40.50.300">
    <property type="entry name" value="P-loop containing nucleotide triphosphate hydrolases"/>
    <property type="match status" value="1"/>
</dbReference>
<evidence type="ECO:0000256" key="4">
    <source>
        <dbReference type="ARBA" id="ARBA00023134"/>
    </source>
</evidence>
<dbReference type="Proteomes" id="UP000663866">
    <property type="component" value="Unassembled WGS sequence"/>
</dbReference>
<dbReference type="AlphaFoldDB" id="A0A820GDC5"/>
<dbReference type="InterPro" id="IPR051515">
    <property type="entry name" value="IRG"/>
</dbReference>
<dbReference type="PANTHER" id="PTHR32341:SF10">
    <property type="entry name" value="INTERFERON-INDUCIBLE GTPASE 5"/>
    <property type="match status" value="1"/>
</dbReference>